<accession>A0ABN7P5H7</accession>
<reference evidence="2" key="1">
    <citation type="submission" date="2021-03" db="EMBL/GenBank/DDBJ databases">
        <authorList>
            <person name="Tran Van P."/>
        </authorList>
    </citation>
    <scope>NUCLEOTIDE SEQUENCE</scope>
</reference>
<gene>
    <name evidence="2" type="ORF">TPAB3V08_LOCUS10056</name>
</gene>
<dbReference type="SUPFAM" id="SSF49309">
    <property type="entry name" value="Transglutaminase, two C-terminal domains"/>
    <property type="match status" value="1"/>
</dbReference>
<dbReference type="Proteomes" id="UP001153148">
    <property type="component" value="Unassembled WGS sequence"/>
</dbReference>
<dbReference type="EMBL" id="CAJPIN010024399">
    <property type="protein sequence ID" value="CAG2063108.1"/>
    <property type="molecule type" value="Genomic_DNA"/>
</dbReference>
<dbReference type="InterPro" id="IPR036238">
    <property type="entry name" value="Transglutaminase_C_sf"/>
</dbReference>
<protein>
    <recommendedName>
        <fullName evidence="1">Transglutaminase C-terminal domain-containing protein</fullName>
    </recommendedName>
</protein>
<evidence type="ECO:0000313" key="2">
    <source>
        <dbReference type="EMBL" id="CAG2063108.1"/>
    </source>
</evidence>
<organism evidence="2 3">
    <name type="scientific">Timema podura</name>
    <name type="common">Walking stick</name>
    <dbReference type="NCBI Taxonomy" id="61482"/>
    <lineage>
        <taxon>Eukaryota</taxon>
        <taxon>Metazoa</taxon>
        <taxon>Ecdysozoa</taxon>
        <taxon>Arthropoda</taxon>
        <taxon>Hexapoda</taxon>
        <taxon>Insecta</taxon>
        <taxon>Pterygota</taxon>
        <taxon>Neoptera</taxon>
        <taxon>Polyneoptera</taxon>
        <taxon>Phasmatodea</taxon>
        <taxon>Timematodea</taxon>
        <taxon>Timematoidea</taxon>
        <taxon>Timematidae</taxon>
        <taxon>Timema</taxon>
    </lineage>
</organism>
<comment type="caution">
    <text evidence="2">The sequence shown here is derived from an EMBL/GenBank/DDBJ whole genome shotgun (WGS) entry which is preliminary data.</text>
</comment>
<dbReference type="Pfam" id="PF00927">
    <property type="entry name" value="Transglut_C"/>
    <property type="match status" value="1"/>
</dbReference>
<evidence type="ECO:0000259" key="1">
    <source>
        <dbReference type="Pfam" id="PF00927"/>
    </source>
</evidence>
<dbReference type="Gene3D" id="2.60.40.10">
    <property type="entry name" value="Immunoglobulins"/>
    <property type="match status" value="1"/>
</dbReference>
<keyword evidence="3" id="KW-1185">Reference proteome</keyword>
<sequence>MLRALKQSESHFSRYYLNDDFNDINFNFELRDDIVIGQPFSVVVVMKNRSRTENYTVKVILRVDAVLYTGTVKDAVKRDDVERVVKAGA</sequence>
<feature type="domain" description="Transglutaminase C-terminal" evidence="1">
    <location>
        <begin position="25"/>
        <end position="88"/>
    </location>
</feature>
<feature type="non-terminal residue" evidence="2">
    <location>
        <position position="89"/>
    </location>
</feature>
<evidence type="ECO:0000313" key="3">
    <source>
        <dbReference type="Proteomes" id="UP001153148"/>
    </source>
</evidence>
<proteinExistence type="predicted"/>
<dbReference type="InterPro" id="IPR008958">
    <property type="entry name" value="Transglutaminase_C"/>
</dbReference>
<dbReference type="InterPro" id="IPR013783">
    <property type="entry name" value="Ig-like_fold"/>
</dbReference>
<name>A0ABN7P5H7_TIMPD</name>